<gene>
    <name evidence="2" type="ORF">HPB51_022146</name>
</gene>
<feature type="compositionally biased region" description="Polar residues" evidence="1">
    <location>
        <begin position="322"/>
        <end position="331"/>
    </location>
</feature>
<evidence type="ECO:0000256" key="1">
    <source>
        <dbReference type="SAM" id="MobiDB-lite"/>
    </source>
</evidence>
<feature type="region of interest" description="Disordered" evidence="1">
    <location>
        <begin position="264"/>
        <end position="331"/>
    </location>
</feature>
<organism evidence="2 3">
    <name type="scientific">Rhipicephalus microplus</name>
    <name type="common">Cattle tick</name>
    <name type="synonym">Boophilus microplus</name>
    <dbReference type="NCBI Taxonomy" id="6941"/>
    <lineage>
        <taxon>Eukaryota</taxon>
        <taxon>Metazoa</taxon>
        <taxon>Ecdysozoa</taxon>
        <taxon>Arthropoda</taxon>
        <taxon>Chelicerata</taxon>
        <taxon>Arachnida</taxon>
        <taxon>Acari</taxon>
        <taxon>Parasitiformes</taxon>
        <taxon>Ixodida</taxon>
        <taxon>Ixodoidea</taxon>
        <taxon>Ixodidae</taxon>
        <taxon>Rhipicephalinae</taxon>
        <taxon>Rhipicephalus</taxon>
        <taxon>Boophilus</taxon>
    </lineage>
</organism>
<keyword evidence="3" id="KW-1185">Reference proteome</keyword>
<name>A0A9J6ECA6_RHIMP</name>
<evidence type="ECO:0000313" key="3">
    <source>
        <dbReference type="Proteomes" id="UP000821866"/>
    </source>
</evidence>
<dbReference type="VEuPathDB" id="VectorBase:LOC119164866"/>
<feature type="region of interest" description="Disordered" evidence="1">
    <location>
        <begin position="208"/>
        <end position="228"/>
    </location>
</feature>
<sequence>MMGSRARFDLGGARRAMFAQPDELAASLFSSPTDDKQRCSSRHPLHARLHRTADAADTIAADVRKRKQRGTACIRNGIFPQRRRIRCRVQRSAREWRGPLDGLLKVPRPETAVQPFFHRQTTAPIVTSPVAPGAGSGGPVASGWQCSCPPFECLCGVSTATAATTVASTPDYRQAPDPCSMATMMSSAIEMHADTVFQVIDKILSVDGRPPENRHCRQPTDVPQPPQALTEAGEEDYVLTSLDDPDISQRFFAAIDNILQDYSGSGGTEHAPGMQHPPMAMAVSHGGAVRVREPSSSSSDCLQHYHHHHHPRPPFWPPPPHTSSYPSSQLQ</sequence>
<reference evidence="2" key="2">
    <citation type="submission" date="2021-09" db="EMBL/GenBank/DDBJ databases">
        <authorList>
            <person name="Jia N."/>
            <person name="Wang J."/>
            <person name="Shi W."/>
            <person name="Du L."/>
            <person name="Sun Y."/>
            <person name="Zhan W."/>
            <person name="Jiang J."/>
            <person name="Wang Q."/>
            <person name="Zhang B."/>
            <person name="Ji P."/>
            <person name="Sakyi L.B."/>
            <person name="Cui X."/>
            <person name="Yuan T."/>
            <person name="Jiang B."/>
            <person name="Yang W."/>
            <person name="Lam T.T.-Y."/>
            <person name="Chang Q."/>
            <person name="Ding S."/>
            <person name="Wang X."/>
            <person name="Zhu J."/>
            <person name="Ruan X."/>
            <person name="Zhao L."/>
            <person name="Wei J."/>
            <person name="Que T."/>
            <person name="Du C."/>
            <person name="Cheng J."/>
            <person name="Dai P."/>
            <person name="Han X."/>
            <person name="Huang E."/>
            <person name="Gao Y."/>
            <person name="Liu J."/>
            <person name="Shao H."/>
            <person name="Ye R."/>
            <person name="Li L."/>
            <person name="Wei W."/>
            <person name="Wang X."/>
            <person name="Wang C."/>
            <person name="Huo Q."/>
            <person name="Li W."/>
            <person name="Guo W."/>
            <person name="Chen H."/>
            <person name="Chen S."/>
            <person name="Zhou L."/>
            <person name="Zhou L."/>
            <person name="Ni X."/>
            <person name="Tian J."/>
            <person name="Zhou Y."/>
            <person name="Sheng Y."/>
            <person name="Liu T."/>
            <person name="Pan Y."/>
            <person name="Xia L."/>
            <person name="Li J."/>
            <person name="Zhao F."/>
            <person name="Cao W."/>
        </authorList>
    </citation>
    <scope>NUCLEOTIDE SEQUENCE</scope>
    <source>
        <strain evidence="2">Rmic-2018</strain>
        <tissue evidence="2">Larvae</tissue>
    </source>
</reference>
<reference evidence="2" key="1">
    <citation type="journal article" date="2020" name="Cell">
        <title>Large-Scale Comparative Analyses of Tick Genomes Elucidate Their Genetic Diversity and Vector Capacities.</title>
        <authorList>
            <consortium name="Tick Genome and Microbiome Consortium (TIGMIC)"/>
            <person name="Jia N."/>
            <person name="Wang J."/>
            <person name="Shi W."/>
            <person name="Du L."/>
            <person name="Sun Y."/>
            <person name="Zhan W."/>
            <person name="Jiang J.F."/>
            <person name="Wang Q."/>
            <person name="Zhang B."/>
            <person name="Ji P."/>
            <person name="Bell-Sakyi L."/>
            <person name="Cui X.M."/>
            <person name="Yuan T.T."/>
            <person name="Jiang B.G."/>
            <person name="Yang W.F."/>
            <person name="Lam T.T."/>
            <person name="Chang Q.C."/>
            <person name="Ding S.J."/>
            <person name="Wang X.J."/>
            <person name="Zhu J.G."/>
            <person name="Ruan X.D."/>
            <person name="Zhao L."/>
            <person name="Wei J.T."/>
            <person name="Ye R.Z."/>
            <person name="Que T.C."/>
            <person name="Du C.H."/>
            <person name="Zhou Y.H."/>
            <person name="Cheng J.X."/>
            <person name="Dai P.F."/>
            <person name="Guo W.B."/>
            <person name="Han X.H."/>
            <person name="Huang E.J."/>
            <person name="Li L.F."/>
            <person name="Wei W."/>
            <person name="Gao Y.C."/>
            <person name="Liu J.Z."/>
            <person name="Shao H.Z."/>
            <person name="Wang X."/>
            <person name="Wang C.C."/>
            <person name="Yang T.C."/>
            <person name="Huo Q.B."/>
            <person name="Li W."/>
            <person name="Chen H.Y."/>
            <person name="Chen S.E."/>
            <person name="Zhou L.G."/>
            <person name="Ni X.B."/>
            <person name="Tian J.H."/>
            <person name="Sheng Y."/>
            <person name="Liu T."/>
            <person name="Pan Y.S."/>
            <person name="Xia L.Y."/>
            <person name="Li J."/>
            <person name="Zhao F."/>
            <person name="Cao W.C."/>
        </authorList>
    </citation>
    <scope>NUCLEOTIDE SEQUENCE</scope>
    <source>
        <strain evidence="2">Rmic-2018</strain>
    </source>
</reference>
<protein>
    <submittedName>
        <fullName evidence="2">Uncharacterized protein</fullName>
    </submittedName>
</protein>
<dbReference type="EMBL" id="JABSTU010000005">
    <property type="protein sequence ID" value="KAH8031948.1"/>
    <property type="molecule type" value="Genomic_DNA"/>
</dbReference>
<accession>A0A9J6ECA6</accession>
<dbReference type="AlphaFoldDB" id="A0A9J6ECA6"/>
<dbReference type="Proteomes" id="UP000821866">
    <property type="component" value="Chromosome 3"/>
</dbReference>
<comment type="caution">
    <text evidence="2">The sequence shown here is derived from an EMBL/GenBank/DDBJ whole genome shotgun (WGS) entry which is preliminary data.</text>
</comment>
<proteinExistence type="predicted"/>
<evidence type="ECO:0000313" key="2">
    <source>
        <dbReference type="EMBL" id="KAH8031948.1"/>
    </source>
</evidence>